<name>A0A133UL55_9EURY</name>
<sequence length="215" mass="24314">MPLLLELARQGTEEKFCEVSSRELAEQVDSSRQTVDRRLDQLSEANLIDRELGPEGQAIRLTSEGSHFLRSIWMNLEEVYGAPPEALELSGRVTSGMGEGSYYVGKEEYRKQFREKLGFDPYPGTFDIKLDVRSLMLKKRLEISEGIKIEGFATEERSFGDVKCFPAKIKEEEAAVVLPSRTYQEEDVIEVVSPAKIRRKYGLEDGDGVSVEVEL</sequence>
<evidence type="ECO:0000256" key="5">
    <source>
        <dbReference type="ARBA" id="ARBA00017394"/>
    </source>
</evidence>
<protein>
    <recommendedName>
        <fullName evidence="5 17">Riboflavin kinase</fullName>
        <shortName evidence="17">RFK</shortName>
        <ecNumber evidence="4 17">2.7.1.161</ecNumber>
    </recommendedName>
    <alternativeName>
        <fullName evidence="14 17">CTP-dependent riboflavin kinase</fullName>
    </alternativeName>
    <alternativeName>
        <fullName evidence="15 17">CTP:riboflavin 5'-phosphotransferase</fullName>
    </alternativeName>
    <alternativeName>
        <fullName evidence="13 17">Flavokinase</fullName>
    </alternativeName>
</protein>
<evidence type="ECO:0000259" key="19">
    <source>
        <dbReference type="Pfam" id="PF13545"/>
    </source>
</evidence>
<evidence type="ECO:0000256" key="7">
    <source>
        <dbReference type="ARBA" id="ARBA00022643"/>
    </source>
</evidence>
<dbReference type="GO" id="GO:0000287">
    <property type="term" value="F:magnesium ion binding"/>
    <property type="evidence" value="ECO:0007669"/>
    <property type="project" value="UniProtKB-UniRule"/>
</dbReference>
<dbReference type="PATRIC" id="fig|1698264.3.peg.1199"/>
<dbReference type="Gene3D" id="1.10.10.10">
    <property type="entry name" value="Winged helix-like DNA-binding domain superfamily/Winged helix DNA-binding domain"/>
    <property type="match status" value="1"/>
</dbReference>
<dbReference type="InterPro" id="IPR012318">
    <property type="entry name" value="HTH_CRP"/>
</dbReference>
<feature type="binding site" evidence="17">
    <location>
        <position position="182"/>
    </location>
    <ligand>
        <name>FMN</name>
        <dbReference type="ChEBI" id="CHEBI:58210"/>
    </ligand>
</feature>
<keyword evidence="12 17" id="KW-0460">Magnesium</keyword>
<dbReference type="Pfam" id="PF01982">
    <property type="entry name" value="CTP-dep_RFKase"/>
    <property type="match status" value="1"/>
</dbReference>
<evidence type="ECO:0000256" key="14">
    <source>
        <dbReference type="ARBA" id="ARBA00030544"/>
    </source>
</evidence>
<comment type="function">
    <text evidence="1 17">Catalyzes the CTP-dependent phosphorylation of riboflavin (vitamin B2) to form flavin mononucleotide (FMN).</text>
</comment>
<reference evidence="20 21" key="1">
    <citation type="journal article" date="2016" name="Sci. Rep.">
        <title>Metabolic traits of an uncultured archaeal lineage -MSBL1- from brine pools of the Red Sea.</title>
        <authorList>
            <person name="Mwirichia R."/>
            <person name="Alam I."/>
            <person name="Rashid M."/>
            <person name="Vinu M."/>
            <person name="Ba-Alawi W."/>
            <person name="Anthony Kamau A."/>
            <person name="Kamanda Ngugi D."/>
            <person name="Goker M."/>
            <person name="Klenk H.P."/>
            <person name="Bajic V."/>
            <person name="Stingl U."/>
        </authorList>
    </citation>
    <scope>NUCLEOTIDE SEQUENCE [LARGE SCALE GENOMIC DNA]</scope>
    <source>
        <strain evidence="20">SCGC-AAA259E19</strain>
    </source>
</reference>
<evidence type="ECO:0000256" key="16">
    <source>
        <dbReference type="ARBA" id="ARBA00047857"/>
    </source>
</evidence>
<evidence type="ECO:0000256" key="1">
    <source>
        <dbReference type="ARBA" id="ARBA00003072"/>
    </source>
</evidence>
<dbReference type="GO" id="GO:0000166">
    <property type="term" value="F:nucleotide binding"/>
    <property type="evidence" value="ECO:0007669"/>
    <property type="project" value="UniProtKB-UniRule"/>
</dbReference>
<evidence type="ECO:0000256" key="17">
    <source>
        <dbReference type="HAMAP-Rule" id="MF_01285"/>
    </source>
</evidence>
<dbReference type="InterPro" id="IPR023465">
    <property type="entry name" value="Riboflavin_kinase_dom_sf"/>
</dbReference>
<dbReference type="GO" id="GO:0006355">
    <property type="term" value="P:regulation of DNA-templated transcription"/>
    <property type="evidence" value="ECO:0007669"/>
    <property type="project" value="InterPro"/>
</dbReference>
<dbReference type="UniPathway" id="UPA00276">
    <property type="reaction ID" value="UER00929"/>
</dbReference>
<feature type="domain" description="HTH crp-type" evidence="19">
    <location>
        <begin position="3"/>
        <end position="50"/>
    </location>
</feature>
<dbReference type="GO" id="GO:0003677">
    <property type="term" value="F:DNA binding"/>
    <property type="evidence" value="ECO:0007669"/>
    <property type="project" value="InterPro"/>
</dbReference>
<evidence type="ECO:0000259" key="18">
    <source>
        <dbReference type="Pfam" id="PF01982"/>
    </source>
</evidence>
<evidence type="ECO:0000256" key="2">
    <source>
        <dbReference type="ARBA" id="ARBA00005219"/>
    </source>
</evidence>
<feature type="binding site" evidence="17">
    <location>
        <begin position="195"/>
        <end position="198"/>
    </location>
    <ligand>
        <name>CDP</name>
        <dbReference type="ChEBI" id="CHEBI:58069"/>
    </ligand>
</feature>
<accession>A0A133UL55</accession>
<feature type="binding site" evidence="17">
    <location>
        <position position="125"/>
    </location>
    <ligand>
        <name>Mg(2+)</name>
        <dbReference type="ChEBI" id="CHEBI:18420"/>
    </ligand>
</feature>
<proteinExistence type="inferred from homology"/>
<dbReference type="InterPro" id="IPR036388">
    <property type="entry name" value="WH-like_DNA-bd_sf"/>
</dbReference>
<comment type="similarity">
    <text evidence="3 17">Belongs to the archaeal riboflavin kinase family.</text>
</comment>
<evidence type="ECO:0000256" key="8">
    <source>
        <dbReference type="ARBA" id="ARBA00022679"/>
    </source>
</evidence>
<dbReference type="PANTHER" id="PTHR40706">
    <property type="entry name" value="RIBOFLAVIN KINASE"/>
    <property type="match status" value="1"/>
</dbReference>
<comment type="cofactor">
    <cofactor evidence="17">
        <name>Mg(2+)</name>
        <dbReference type="ChEBI" id="CHEBI:18420"/>
    </cofactor>
    <text evidence="17">Binds 1 Mg(2+) ion per subunit.</text>
</comment>
<dbReference type="SUPFAM" id="SSF46785">
    <property type="entry name" value="Winged helix' DNA-binding domain"/>
    <property type="match status" value="1"/>
</dbReference>
<gene>
    <name evidence="17" type="primary">ribK</name>
    <name evidence="20" type="ORF">AKJ65_03040</name>
</gene>
<dbReference type="InterPro" id="IPR036390">
    <property type="entry name" value="WH_DNA-bd_sf"/>
</dbReference>
<comment type="caution">
    <text evidence="17">Lacks conserved residue(s) required for the propagation of feature annotation.</text>
</comment>
<dbReference type="InterPro" id="IPR023470">
    <property type="entry name" value="Riboflavin_kinase_archaeal"/>
</dbReference>
<dbReference type="HAMAP" id="MF_01285">
    <property type="entry name" value="Riboflavin_kinase"/>
    <property type="match status" value="1"/>
</dbReference>
<dbReference type="EMBL" id="LHXO01000033">
    <property type="protein sequence ID" value="KXA94914.1"/>
    <property type="molecule type" value="Genomic_DNA"/>
</dbReference>
<feature type="domain" description="Riboflavin kinase" evidence="18">
    <location>
        <begin position="93"/>
        <end position="213"/>
    </location>
</feature>
<evidence type="ECO:0000256" key="4">
    <source>
        <dbReference type="ARBA" id="ARBA00011987"/>
    </source>
</evidence>
<evidence type="ECO:0000256" key="13">
    <source>
        <dbReference type="ARBA" id="ARBA00029789"/>
    </source>
</evidence>
<dbReference type="Gene3D" id="2.40.30.30">
    <property type="entry name" value="Riboflavin kinase-like"/>
    <property type="match status" value="1"/>
</dbReference>
<evidence type="ECO:0000256" key="6">
    <source>
        <dbReference type="ARBA" id="ARBA00022630"/>
    </source>
</evidence>
<evidence type="ECO:0000256" key="12">
    <source>
        <dbReference type="ARBA" id="ARBA00022842"/>
    </source>
</evidence>
<dbReference type="AlphaFoldDB" id="A0A133UL55"/>
<dbReference type="PANTHER" id="PTHR40706:SF1">
    <property type="entry name" value="RIBOFLAVIN KINASE"/>
    <property type="match status" value="1"/>
</dbReference>
<evidence type="ECO:0000256" key="15">
    <source>
        <dbReference type="ARBA" id="ARBA00033116"/>
    </source>
</evidence>
<comment type="catalytic activity">
    <reaction evidence="16 17">
        <text>riboflavin + CTP = CDP + FMN + H(+)</text>
        <dbReference type="Rhea" id="RHEA:25021"/>
        <dbReference type="ChEBI" id="CHEBI:15378"/>
        <dbReference type="ChEBI" id="CHEBI:37563"/>
        <dbReference type="ChEBI" id="CHEBI:57986"/>
        <dbReference type="ChEBI" id="CHEBI:58069"/>
        <dbReference type="ChEBI" id="CHEBI:58210"/>
        <dbReference type="EC" id="2.7.1.161"/>
    </reaction>
</comment>
<comment type="pathway">
    <text evidence="2 17">Cofactor biosynthesis; FMN biosynthesis; FMN from riboflavin (CTP route): step 1/1.</text>
</comment>
<dbReference type="EC" id="2.7.1.161" evidence="4 17"/>
<dbReference type="GO" id="GO:0008531">
    <property type="term" value="F:riboflavin kinase activity"/>
    <property type="evidence" value="ECO:0007669"/>
    <property type="project" value="InterPro"/>
</dbReference>
<dbReference type="GO" id="GO:0009398">
    <property type="term" value="P:FMN biosynthetic process"/>
    <property type="evidence" value="ECO:0007669"/>
    <property type="project" value="UniProtKB-UniRule"/>
</dbReference>
<dbReference type="Pfam" id="PF13545">
    <property type="entry name" value="HTH_Crp_2"/>
    <property type="match status" value="1"/>
</dbReference>
<keyword evidence="9 17" id="KW-0479">Metal-binding</keyword>
<dbReference type="InterPro" id="IPR039063">
    <property type="entry name" value="RibK_CTP-dep"/>
</dbReference>
<feature type="binding site" evidence="17">
    <location>
        <position position="190"/>
    </location>
    <ligand>
        <name>FMN</name>
        <dbReference type="ChEBI" id="CHEBI:58210"/>
    </ligand>
</feature>
<dbReference type="Proteomes" id="UP000070284">
    <property type="component" value="Unassembled WGS sequence"/>
</dbReference>
<organism evidence="20 21">
    <name type="scientific">candidate division MSBL1 archaeon SCGC-AAA259E19</name>
    <dbReference type="NCBI Taxonomy" id="1698264"/>
    <lineage>
        <taxon>Archaea</taxon>
        <taxon>Methanobacteriati</taxon>
        <taxon>Methanobacteriota</taxon>
        <taxon>candidate division MSBL1</taxon>
    </lineage>
</organism>
<dbReference type="InterPro" id="IPR023602">
    <property type="entry name" value="Riboflavin_kinase_CTP-dep"/>
</dbReference>
<feature type="binding site" evidence="17">
    <location>
        <begin position="96"/>
        <end position="101"/>
    </location>
    <ligand>
        <name>CDP</name>
        <dbReference type="ChEBI" id="CHEBI:58069"/>
    </ligand>
</feature>
<comment type="caution">
    <text evidence="20">The sequence shown here is derived from an EMBL/GenBank/DDBJ whole genome shotgun (WGS) entry which is preliminary data.</text>
</comment>
<evidence type="ECO:0000256" key="9">
    <source>
        <dbReference type="ARBA" id="ARBA00022723"/>
    </source>
</evidence>
<feature type="binding site" evidence="17">
    <location>
        <position position="183"/>
    </location>
    <ligand>
        <name>FMN</name>
        <dbReference type="ChEBI" id="CHEBI:58210"/>
    </ligand>
</feature>
<evidence type="ECO:0000256" key="3">
    <source>
        <dbReference type="ARBA" id="ARBA00006428"/>
    </source>
</evidence>
<keyword evidence="11 17" id="KW-0418">Kinase</keyword>
<evidence type="ECO:0000256" key="10">
    <source>
        <dbReference type="ARBA" id="ARBA00022741"/>
    </source>
</evidence>
<keyword evidence="6 17" id="KW-0285">Flavoprotein</keyword>
<dbReference type="SUPFAM" id="SSF82114">
    <property type="entry name" value="Riboflavin kinase-like"/>
    <property type="match status" value="1"/>
</dbReference>
<keyword evidence="8 17" id="KW-0808">Transferase</keyword>
<keyword evidence="21" id="KW-1185">Reference proteome</keyword>
<keyword evidence="7 17" id="KW-0288">FMN</keyword>
<evidence type="ECO:0000256" key="11">
    <source>
        <dbReference type="ARBA" id="ARBA00022777"/>
    </source>
</evidence>
<dbReference type="GO" id="GO:0009231">
    <property type="term" value="P:riboflavin biosynthetic process"/>
    <property type="evidence" value="ECO:0007669"/>
    <property type="project" value="InterPro"/>
</dbReference>
<keyword evidence="10 17" id="KW-0547">Nucleotide-binding</keyword>
<evidence type="ECO:0000313" key="21">
    <source>
        <dbReference type="Proteomes" id="UP000070284"/>
    </source>
</evidence>
<evidence type="ECO:0000313" key="20">
    <source>
        <dbReference type="EMBL" id="KXA94914.1"/>
    </source>
</evidence>